<feature type="domain" description="Luciferase-like" evidence="1">
    <location>
        <begin position="8"/>
        <end position="307"/>
    </location>
</feature>
<accession>A0A6J7GA07</accession>
<dbReference type="PANTHER" id="PTHR43244">
    <property type="match status" value="1"/>
</dbReference>
<name>A0A6J7GA07_9ZZZZ</name>
<dbReference type="InterPro" id="IPR019919">
    <property type="entry name" value="Lucif-like_OxRdtase_MSMEG_2256"/>
</dbReference>
<dbReference type="InterPro" id="IPR036661">
    <property type="entry name" value="Luciferase-like_sf"/>
</dbReference>
<reference evidence="2" key="1">
    <citation type="submission" date="2020-05" db="EMBL/GenBank/DDBJ databases">
        <authorList>
            <person name="Chiriac C."/>
            <person name="Salcher M."/>
            <person name="Ghai R."/>
            <person name="Kavagutti S V."/>
        </authorList>
    </citation>
    <scope>NUCLEOTIDE SEQUENCE</scope>
</reference>
<dbReference type="Gene3D" id="3.20.20.30">
    <property type="entry name" value="Luciferase-like domain"/>
    <property type="match status" value="1"/>
</dbReference>
<gene>
    <name evidence="2" type="ORF">UFOPK3564_00815</name>
</gene>
<dbReference type="AlphaFoldDB" id="A0A6J7GA07"/>
<evidence type="ECO:0000313" key="2">
    <source>
        <dbReference type="EMBL" id="CAB4904917.1"/>
    </source>
</evidence>
<dbReference type="NCBIfam" id="TIGR03617">
    <property type="entry name" value="F420_MSMEG_2256"/>
    <property type="match status" value="1"/>
</dbReference>
<dbReference type="SUPFAM" id="SSF51679">
    <property type="entry name" value="Bacterial luciferase-like"/>
    <property type="match status" value="1"/>
</dbReference>
<evidence type="ECO:0000259" key="1">
    <source>
        <dbReference type="Pfam" id="PF00296"/>
    </source>
</evidence>
<dbReference type="GO" id="GO:0016705">
    <property type="term" value="F:oxidoreductase activity, acting on paired donors, with incorporation or reduction of molecular oxygen"/>
    <property type="evidence" value="ECO:0007669"/>
    <property type="project" value="InterPro"/>
</dbReference>
<dbReference type="Pfam" id="PF00296">
    <property type="entry name" value="Bac_luciferase"/>
    <property type="match status" value="1"/>
</dbReference>
<sequence>MLVDTSAYAPTVDAAGHGAATAEALGYDGWNALETTCDPFLSCAVAAERTERIELRTGIAVAFARNPMTVAVQANDLQALSGGRFVLGLGSQVRPHITKRYSMPWSRPAARMREFVLALRAIWRAWETGETLRFRGEFYTHVLMPPFFDPGPNPHGTPRIALAGVGPLMTEAAGEVGDGLICHHFSTERFVREATVPALLRGRERAGKAGLDGFELTAPGLLAIGDTEEELTASMAHARERIAFYGSTPAYRPVLELHGWGDLGTALNELSRGGAWDAMPALVDDEVLHAFACVGSAEEVVDELLRRYGDVAARVPVPLGDDVDPDRRRALFERLRAA</sequence>
<dbReference type="InterPro" id="IPR011251">
    <property type="entry name" value="Luciferase-like_dom"/>
</dbReference>
<dbReference type="InterPro" id="IPR050564">
    <property type="entry name" value="F420-G6PD/mer"/>
</dbReference>
<protein>
    <submittedName>
        <fullName evidence="2">Unannotated protein</fullName>
    </submittedName>
</protein>
<dbReference type="PANTHER" id="PTHR43244:SF2">
    <property type="entry name" value="CONSERVED HYPOTHETICAL ALANINE AND PROLINE-RICH PROTEIN"/>
    <property type="match status" value="1"/>
</dbReference>
<proteinExistence type="predicted"/>
<dbReference type="CDD" id="cd01097">
    <property type="entry name" value="Tetrahydromethanopterin_reductase"/>
    <property type="match status" value="1"/>
</dbReference>
<organism evidence="2">
    <name type="scientific">freshwater metagenome</name>
    <dbReference type="NCBI Taxonomy" id="449393"/>
    <lineage>
        <taxon>unclassified sequences</taxon>
        <taxon>metagenomes</taxon>
        <taxon>ecological metagenomes</taxon>
    </lineage>
</organism>
<dbReference type="EMBL" id="CAFBMK010000032">
    <property type="protein sequence ID" value="CAB4904917.1"/>
    <property type="molecule type" value="Genomic_DNA"/>
</dbReference>